<dbReference type="AlphaFoldDB" id="A0AAV7F1V3"/>
<proteinExistence type="predicted"/>
<comment type="caution">
    <text evidence="1">The sequence shown here is derived from an EMBL/GenBank/DDBJ whole genome shotgun (WGS) entry which is preliminary data.</text>
</comment>
<gene>
    <name evidence="1" type="ORF">H6P81_007937</name>
</gene>
<evidence type="ECO:0000313" key="2">
    <source>
        <dbReference type="Proteomes" id="UP000825729"/>
    </source>
</evidence>
<organism evidence="1 2">
    <name type="scientific">Aristolochia fimbriata</name>
    <name type="common">White veined hardy Dutchman's pipe vine</name>
    <dbReference type="NCBI Taxonomy" id="158543"/>
    <lineage>
        <taxon>Eukaryota</taxon>
        <taxon>Viridiplantae</taxon>
        <taxon>Streptophyta</taxon>
        <taxon>Embryophyta</taxon>
        <taxon>Tracheophyta</taxon>
        <taxon>Spermatophyta</taxon>
        <taxon>Magnoliopsida</taxon>
        <taxon>Magnoliidae</taxon>
        <taxon>Piperales</taxon>
        <taxon>Aristolochiaceae</taxon>
        <taxon>Aristolochia</taxon>
    </lineage>
</organism>
<dbReference type="EMBL" id="JAINDJ010000003">
    <property type="protein sequence ID" value="KAG9455033.1"/>
    <property type="molecule type" value="Genomic_DNA"/>
</dbReference>
<reference evidence="1 2" key="1">
    <citation type="submission" date="2021-07" db="EMBL/GenBank/DDBJ databases">
        <title>The Aristolochia fimbriata genome: insights into angiosperm evolution, floral development and chemical biosynthesis.</title>
        <authorList>
            <person name="Jiao Y."/>
        </authorList>
    </citation>
    <scope>NUCLEOTIDE SEQUENCE [LARGE SCALE GENOMIC DNA]</scope>
    <source>
        <strain evidence="1">IBCAS-2021</strain>
        <tissue evidence="1">Leaf</tissue>
    </source>
</reference>
<keyword evidence="2" id="KW-1185">Reference proteome</keyword>
<name>A0AAV7F1V3_ARIFI</name>
<protein>
    <submittedName>
        <fullName evidence="1">Uncharacterized protein</fullName>
    </submittedName>
</protein>
<evidence type="ECO:0000313" key="1">
    <source>
        <dbReference type="EMBL" id="KAG9455033.1"/>
    </source>
</evidence>
<dbReference type="Proteomes" id="UP000825729">
    <property type="component" value="Unassembled WGS sequence"/>
</dbReference>
<accession>A0AAV7F1V3</accession>
<sequence length="86" mass="9845">MSIFTESGDWIGTCGRKERRQSDYVRLVVAGIWCLEKCTARSLVIAEPQKKVPTSDSSTWHLLAGLVKVFEVHFTWETSLQSKKRM</sequence>